<evidence type="ECO:0000313" key="8">
    <source>
        <dbReference type="Proteomes" id="UP000461585"/>
    </source>
</evidence>
<dbReference type="GO" id="GO:0016020">
    <property type="term" value="C:membrane"/>
    <property type="evidence" value="ECO:0007669"/>
    <property type="project" value="UniProtKB-SubCell"/>
</dbReference>
<feature type="transmembrane region" description="Helical" evidence="5">
    <location>
        <begin position="230"/>
        <end position="253"/>
    </location>
</feature>
<proteinExistence type="predicted"/>
<dbReference type="RefSeq" id="WP_162370189.1">
    <property type="nucleotide sequence ID" value="NZ_JAAEEH010000015.1"/>
</dbReference>
<comment type="subcellular location">
    <subcellularLocation>
        <location evidence="1">Membrane</location>
        <topology evidence="1">Multi-pass membrane protein</topology>
    </subcellularLocation>
</comment>
<gene>
    <name evidence="7" type="ORF">GXN74_06855</name>
</gene>
<reference evidence="7 8" key="1">
    <citation type="submission" date="2020-01" db="EMBL/GenBank/DDBJ databases">
        <title>Anaeroalcalibacter tamaniensis gen. nov., sp. nov., moderately halophilic strictly anaerobic fermenter bacterium from mud volcano of Taman peninsula.</title>
        <authorList>
            <person name="Frolova A."/>
            <person name="Merkel A.Y."/>
            <person name="Slobodkin A.I."/>
        </authorList>
    </citation>
    <scope>NUCLEOTIDE SEQUENCE [LARGE SCALE GENOMIC DNA]</scope>
    <source>
        <strain evidence="7 8">F-3ap</strain>
    </source>
</reference>
<dbReference type="InterPro" id="IPR013525">
    <property type="entry name" value="ABC2_TM"/>
</dbReference>
<keyword evidence="4 5" id="KW-0472">Membrane</keyword>
<evidence type="ECO:0000256" key="3">
    <source>
        <dbReference type="ARBA" id="ARBA00022989"/>
    </source>
</evidence>
<dbReference type="EMBL" id="JAAEEH010000015">
    <property type="protein sequence ID" value="NDL67460.1"/>
    <property type="molecule type" value="Genomic_DNA"/>
</dbReference>
<accession>A0A7X5HVK0</accession>
<evidence type="ECO:0000259" key="6">
    <source>
        <dbReference type="Pfam" id="PF12698"/>
    </source>
</evidence>
<dbReference type="Proteomes" id="UP000461585">
    <property type="component" value="Unassembled WGS sequence"/>
</dbReference>
<dbReference type="InterPro" id="IPR051784">
    <property type="entry name" value="Nod_factor_ABC_transporter"/>
</dbReference>
<feature type="transmembrane region" description="Helical" evidence="5">
    <location>
        <begin position="340"/>
        <end position="361"/>
    </location>
</feature>
<dbReference type="PANTHER" id="PTHR43229:SF2">
    <property type="entry name" value="NODULATION PROTEIN J"/>
    <property type="match status" value="1"/>
</dbReference>
<keyword evidence="3 5" id="KW-1133">Transmembrane helix</keyword>
<dbReference type="AlphaFoldDB" id="A0A7X5HVK0"/>
<feature type="domain" description="ABC-2 type transporter transmembrane" evidence="6">
    <location>
        <begin position="132"/>
        <end position="360"/>
    </location>
</feature>
<comment type="caution">
    <text evidence="7">The sequence shown here is derived from an EMBL/GenBank/DDBJ whole genome shotgun (WGS) entry which is preliminary data.</text>
</comment>
<feature type="transmembrane region" description="Helical" evidence="5">
    <location>
        <begin position="20"/>
        <end position="38"/>
    </location>
</feature>
<feature type="transmembrane region" description="Helical" evidence="5">
    <location>
        <begin position="259"/>
        <end position="280"/>
    </location>
</feature>
<evidence type="ECO:0000256" key="2">
    <source>
        <dbReference type="ARBA" id="ARBA00022692"/>
    </source>
</evidence>
<dbReference type="Pfam" id="PF12698">
    <property type="entry name" value="ABC2_membrane_3"/>
    <property type="match status" value="1"/>
</dbReference>
<name>A0A7X5HVK0_9FIRM</name>
<evidence type="ECO:0000256" key="4">
    <source>
        <dbReference type="ARBA" id="ARBA00023136"/>
    </source>
</evidence>
<keyword evidence="2 5" id="KW-0812">Transmembrane</keyword>
<organism evidence="7 8">
    <name type="scientific">Anaerotalea alkaliphila</name>
    <dbReference type="NCBI Taxonomy" id="2662126"/>
    <lineage>
        <taxon>Bacteria</taxon>
        <taxon>Bacillati</taxon>
        <taxon>Bacillota</taxon>
        <taxon>Clostridia</taxon>
        <taxon>Eubacteriales</taxon>
        <taxon>Anaerotalea</taxon>
    </lineage>
</organism>
<keyword evidence="8" id="KW-1185">Reference proteome</keyword>
<feature type="transmembrane region" description="Helical" evidence="5">
    <location>
        <begin position="292"/>
        <end position="310"/>
    </location>
</feature>
<evidence type="ECO:0000256" key="5">
    <source>
        <dbReference type="SAM" id="Phobius"/>
    </source>
</evidence>
<evidence type="ECO:0000256" key="1">
    <source>
        <dbReference type="ARBA" id="ARBA00004141"/>
    </source>
</evidence>
<feature type="transmembrane region" description="Helical" evidence="5">
    <location>
        <begin position="186"/>
        <end position="209"/>
    </location>
</feature>
<dbReference type="GO" id="GO:0140359">
    <property type="term" value="F:ABC-type transporter activity"/>
    <property type="evidence" value="ECO:0007669"/>
    <property type="project" value="InterPro"/>
</dbReference>
<protein>
    <submittedName>
        <fullName evidence="7">ABC transporter permease</fullName>
    </submittedName>
</protein>
<evidence type="ECO:0000313" key="7">
    <source>
        <dbReference type="EMBL" id="NDL67460.1"/>
    </source>
</evidence>
<sequence>MKLWHSFKKELKLASKGMYFYIEVGVAVVMLLVLLLFVPKELDGRHDEYLYLDLPQGAKELYLEKIRSEDLDGQEESVTLKQGGRMISARKFVLEDVRLYVLEDREAVIRYAEEEREVAVVVALDPDDGLAYTYYLQGYESEKLRNLYLIFYNKVVSMEEIEAFFDDVEVRTLEGNPQMLNDRENLLPPFLTFNGSLMGLFILAAYVFLDKQEGVVKAYAVTAASVWQYLMSKVGVILFASVLTSIILVAPVMGTGPNYPLLLVFLAASGFFASALGLVLTSFYRDIEQAFGALYILIMVLILPNIAYFTPSWEPAWLKAIPSHAMLESFKEIILDRGDMGYVLGASAGFLAAGAVLFLFANHRFKKTLTL</sequence>
<dbReference type="PANTHER" id="PTHR43229">
    <property type="entry name" value="NODULATION PROTEIN J"/>
    <property type="match status" value="1"/>
</dbReference>